<dbReference type="Proteomes" id="UP001138672">
    <property type="component" value="Unassembled WGS sequence"/>
</dbReference>
<feature type="transmembrane region" description="Helical" evidence="1">
    <location>
        <begin position="198"/>
        <end position="219"/>
    </location>
</feature>
<accession>A0A9X0YIG8</accession>
<name>A0A9X0YIG8_9FLAO</name>
<gene>
    <name evidence="2" type="ORF">J2Z56_000942</name>
    <name evidence="3" type="ORF">J2Z57_000235</name>
</gene>
<evidence type="ECO:0000313" key="2">
    <source>
        <dbReference type="EMBL" id="MBP1839036.1"/>
    </source>
</evidence>
<proteinExistence type="predicted"/>
<dbReference type="Proteomes" id="UP001231587">
    <property type="component" value="Unassembled WGS sequence"/>
</dbReference>
<keyword evidence="5" id="KW-1185">Reference proteome</keyword>
<feature type="transmembrane region" description="Helical" evidence="1">
    <location>
        <begin position="12"/>
        <end position="30"/>
    </location>
</feature>
<sequence>MKYGLPTDVNMLCFIFFASIVGYNFVKYFGLAKMHRRSMASWLRVIELFTLLCFLFMCYFVFKLELNTVLIISGFGAVTFMYAIPFLPKRFFVDKHQNLRSISGLKVYLIGLVWAGVTVFLPLVNEHYAFDDDVLLTFIQRFVFIIALMLPFELRDLKYDSLKLGTIPQKIGVNRTKMLGIVLGLIFFSLEFLKTHLIGHYVLVQFIITIILLLSIIFSRKEQSDVYTAFWVEGIPLVWLGLELFFND</sequence>
<feature type="transmembrane region" description="Helical" evidence="1">
    <location>
        <begin position="107"/>
        <end position="124"/>
    </location>
</feature>
<evidence type="ECO:0000256" key="1">
    <source>
        <dbReference type="SAM" id="Phobius"/>
    </source>
</evidence>
<evidence type="ECO:0000313" key="4">
    <source>
        <dbReference type="Proteomes" id="UP001138672"/>
    </source>
</evidence>
<dbReference type="AlphaFoldDB" id="A0A9X0YIG8"/>
<evidence type="ECO:0000313" key="5">
    <source>
        <dbReference type="Proteomes" id="UP001231587"/>
    </source>
</evidence>
<keyword evidence="1" id="KW-0812">Transmembrane</keyword>
<protein>
    <submittedName>
        <fullName evidence="2">ABC-type transport system involved in cytochrome c biogenesis permease subunit</fullName>
    </submittedName>
</protein>
<reference evidence="2" key="1">
    <citation type="submission" date="2021-03" db="EMBL/GenBank/DDBJ databases">
        <title>Genomic Encyclopedia of Type Strains, Phase IV (KMG-IV): sequencing the most valuable type-strain genomes for metagenomic binning, comparative biology and taxonomic classification.</title>
        <authorList>
            <person name="Goeker M."/>
        </authorList>
    </citation>
    <scope>NUCLEOTIDE SEQUENCE</scope>
    <source>
        <strain evidence="2">DSM 15523</strain>
        <strain evidence="3 5">DSM 16476</strain>
    </source>
</reference>
<feature type="transmembrane region" description="Helical" evidence="1">
    <location>
        <begin position="42"/>
        <end position="62"/>
    </location>
</feature>
<dbReference type="EMBL" id="JAUSUU010000001">
    <property type="protein sequence ID" value="MDQ0333813.1"/>
    <property type="molecule type" value="Genomic_DNA"/>
</dbReference>
<keyword evidence="1" id="KW-1133">Transmembrane helix</keyword>
<feature type="transmembrane region" description="Helical" evidence="1">
    <location>
        <begin position="226"/>
        <end position="246"/>
    </location>
</feature>
<keyword evidence="1" id="KW-0472">Membrane</keyword>
<feature type="transmembrane region" description="Helical" evidence="1">
    <location>
        <begin position="175"/>
        <end position="192"/>
    </location>
</feature>
<dbReference type="RefSeq" id="WP_232301646.1">
    <property type="nucleotide sequence ID" value="NZ_JAGGJQ010000002.1"/>
</dbReference>
<feature type="transmembrane region" description="Helical" evidence="1">
    <location>
        <begin position="68"/>
        <end position="87"/>
    </location>
</feature>
<organism evidence="2 4">
    <name type="scientific">Formosa algae</name>
    <dbReference type="NCBI Taxonomy" id="225843"/>
    <lineage>
        <taxon>Bacteria</taxon>
        <taxon>Pseudomonadati</taxon>
        <taxon>Bacteroidota</taxon>
        <taxon>Flavobacteriia</taxon>
        <taxon>Flavobacteriales</taxon>
        <taxon>Flavobacteriaceae</taxon>
        <taxon>Formosa</taxon>
    </lineage>
</organism>
<evidence type="ECO:0000313" key="3">
    <source>
        <dbReference type="EMBL" id="MDQ0333813.1"/>
    </source>
</evidence>
<feature type="transmembrane region" description="Helical" evidence="1">
    <location>
        <begin position="136"/>
        <end position="154"/>
    </location>
</feature>
<comment type="caution">
    <text evidence="2">The sequence shown here is derived from an EMBL/GenBank/DDBJ whole genome shotgun (WGS) entry which is preliminary data.</text>
</comment>
<dbReference type="EMBL" id="JAGGJQ010000002">
    <property type="protein sequence ID" value="MBP1839036.1"/>
    <property type="molecule type" value="Genomic_DNA"/>
</dbReference>